<sequence length="73" mass="8167">MHTHIYRRPGIDFRCYTRLIGTHLFLPVGPMQSQLVVGHGGCPGPHGWRSHPARRAPRGPPPNWSCVISFKGL</sequence>
<reference evidence="1" key="2">
    <citation type="journal article" date="2023" name="Plants (Basel)">
        <title>Annotation of the Turnera subulata (Passifloraceae) Draft Genome Reveals the S-Locus Evolved after the Divergence of Turneroideae from Passifloroideae in a Stepwise Manner.</title>
        <authorList>
            <person name="Henning P.M."/>
            <person name="Roalson E.H."/>
            <person name="Mir W."/>
            <person name="McCubbin A.G."/>
            <person name="Shore J.S."/>
        </authorList>
    </citation>
    <scope>NUCLEOTIDE SEQUENCE</scope>
    <source>
        <strain evidence="1">F60SS</strain>
    </source>
</reference>
<comment type="caution">
    <text evidence="1">The sequence shown here is derived from an EMBL/GenBank/DDBJ whole genome shotgun (WGS) entry which is preliminary data.</text>
</comment>
<keyword evidence="2" id="KW-1185">Reference proteome</keyword>
<accession>A0A9Q0FDH6</accession>
<organism evidence="1 2">
    <name type="scientific">Turnera subulata</name>
    <dbReference type="NCBI Taxonomy" id="218843"/>
    <lineage>
        <taxon>Eukaryota</taxon>
        <taxon>Viridiplantae</taxon>
        <taxon>Streptophyta</taxon>
        <taxon>Embryophyta</taxon>
        <taxon>Tracheophyta</taxon>
        <taxon>Spermatophyta</taxon>
        <taxon>Magnoliopsida</taxon>
        <taxon>eudicotyledons</taxon>
        <taxon>Gunneridae</taxon>
        <taxon>Pentapetalae</taxon>
        <taxon>rosids</taxon>
        <taxon>fabids</taxon>
        <taxon>Malpighiales</taxon>
        <taxon>Passifloraceae</taxon>
        <taxon>Turnera</taxon>
    </lineage>
</organism>
<dbReference type="Proteomes" id="UP001141552">
    <property type="component" value="Unassembled WGS sequence"/>
</dbReference>
<gene>
    <name evidence="1" type="ORF">Tsubulata_001419</name>
</gene>
<reference evidence="1" key="1">
    <citation type="submission" date="2022-02" db="EMBL/GenBank/DDBJ databases">
        <authorList>
            <person name="Henning P.M."/>
            <person name="McCubbin A.G."/>
            <person name="Shore J.S."/>
        </authorList>
    </citation>
    <scope>NUCLEOTIDE SEQUENCE</scope>
    <source>
        <strain evidence="1">F60SS</strain>
        <tissue evidence="1">Leaves</tissue>
    </source>
</reference>
<dbReference type="EMBL" id="JAKUCV010005893">
    <property type="protein sequence ID" value="KAJ4829478.1"/>
    <property type="molecule type" value="Genomic_DNA"/>
</dbReference>
<protein>
    <submittedName>
        <fullName evidence="1">Uncharacterized protein</fullName>
    </submittedName>
</protein>
<dbReference type="AlphaFoldDB" id="A0A9Q0FDH6"/>
<evidence type="ECO:0000313" key="1">
    <source>
        <dbReference type="EMBL" id="KAJ4829478.1"/>
    </source>
</evidence>
<name>A0A9Q0FDH6_9ROSI</name>
<evidence type="ECO:0000313" key="2">
    <source>
        <dbReference type="Proteomes" id="UP001141552"/>
    </source>
</evidence>
<proteinExistence type="predicted"/>